<dbReference type="InterPro" id="IPR018604">
    <property type="entry name" value="YycI-like"/>
</dbReference>
<evidence type="ECO:0000259" key="2">
    <source>
        <dbReference type="Pfam" id="PF09648"/>
    </source>
</evidence>
<keyword evidence="4" id="KW-1185">Reference proteome</keyword>
<accession>A0ABS2DEL9</accession>
<feature type="transmembrane region" description="Helical" evidence="1">
    <location>
        <begin position="9"/>
        <end position="26"/>
    </location>
</feature>
<keyword evidence="1" id="KW-0472">Membrane</keyword>
<gene>
    <name evidence="3" type="ORF">JR050_04315</name>
</gene>
<dbReference type="Pfam" id="PF09648">
    <property type="entry name" value="YycI"/>
    <property type="match status" value="1"/>
</dbReference>
<evidence type="ECO:0000256" key="1">
    <source>
        <dbReference type="SAM" id="Phobius"/>
    </source>
</evidence>
<dbReference type="Proteomes" id="UP001518925">
    <property type="component" value="Unassembled WGS sequence"/>
</dbReference>
<organism evidence="3 4">
    <name type="scientific">Bacillus suaedaesalsae</name>
    <dbReference type="NCBI Taxonomy" id="2810349"/>
    <lineage>
        <taxon>Bacteria</taxon>
        <taxon>Bacillati</taxon>
        <taxon>Bacillota</taxon>
        <taxon>Bacilli</taxon>
        <taxon>Bacillales</taxon>
        <taxon>Bacillaceae</taxon>
        <taxon>Bacillus</taxon>
    </lineage>
</organism>
<feature type="domain" description="Regulatory protein YycH-like" evidence="2">
    <location>
        <begin position="39"/>
        <end position="248"/>
    </location>
</feature>
<dbReference type="RefSeq" id="WP_204202275.1">
    <property type="nucleotide sequence ID" value="NZ_JAFELM010000016.1"/>
</dbReference>
<dbReference type="EMBL" id="JAFELM010000016">
    <property type="protein sequence ID" value="MBM6616907.1"/>
    <property type="molecule type" value="Genomic_DNA"/>
</dbReference>
<keyword evidence="1" id="KW-1133">Transmembrane helix</keyword>
<protein>
    <submittedName>
        <fullName evidence="3">Two-component system regulatory protein YycI</fullName>
    </submittedName>
</protein>
<reference evidence="3 4" key="1">
    <citation type="submission" date="2021-02" db="EMBL/GenBank/DDBJ databases">
        <title>Bacillus sp. RD4P76, an endophyte from a halophyte.</title>
        <authorList>
            <person name="Sun J.-Q."/>
        </authorList>
    </citation>
    <scope>NUCLEOTIDE SEQUENCE [LARGE SCALE GENOMIC DNA]</scope>
    <source>
        <strain evidence="3 4">RD4P76</strain>
    </source>
</reference>
<name>A0ABS2DEL9_9BACI</name>
<evidence type="ECO:0000313" key="4">
    <source>
        <dbReference type="Proteomes" id="UP001518925"/>
    </source>
</evidence>
<sequence>MDWRKTKTIFIIVFLILDVFLLFQFVEKRNSNQLGLLAEKTLEEQLEDNDISIEISLPKGPMNETYISGTSRQFDAEDLLPLKGQQAQILNKSQIYSKFTTPIPIKEDSRKWLEDFVKQNVIEGSSYVFWGLEEEKHELLFFQVFNGKTIFYNENAVLHIQLNDKDEMVEYYQTYLEEIEEMNVDGDKTESFTALKAIENMYERNELKPGSVVTDVDLGYYTLVKDSQVFVPTWHFIIDNKESYFVNALEGHIIRDAAQWRDES</sequence>
<proteinExistence type="predicted"/>
<evidence type="ECO:0000313" key="3">
    <source>
        <dbReference type="EMBL" id="MBM6616907.1"/>
    </source>
</evidence>
<keyword evidence="1" id="KW-0812">Transmembrane</keyword>
<comment type="caution">
    <text evidence="3">The sequence shown here is derived from an EMBL/GenBank/DDBJ whole genome shotgun (WGS) entry which is preliminary data.</text>
</comment>
<dbReference type="Gene3D" id="2.40.128.690">
    <property type="entry name" value="YycH protein, domain 3-like"/>
    <property type="match status" value="1"/>
</dbReference>